<dbReference type="SUPFAM" id="SSF54292">
    <property type="entry name" value="2Fe-2S ferredoxin-like"/>
    <property type="match status" value="1"/>
</dbReference>
<evidence type="ECO:0000259" key="4">
    <source>
        <dbReference type="PROSITE" id="PS51085"/>
    </source>
</evidence>
<evidence type="ECO:0000313" key="6">
    <source>
        <dbReference type="Proteomes" id="UP001230188"/>
    </source>
</evidence>
<organism evidence="5 6">
    <name type="scientific">Chrysophaeum taylorii</name>
    <dbReference type="NCBI Taxonomy" id="2483200"/>
    <lineage>
        <taxon>Eukaryota</taxon>
        <taxon>Sar</taxon>
        <taxon>Stramenopiles</taxon>
        <taxon>Ochrophyta</taxon>
        <taxon>Pelagophyceae</taxon>
        <taxon>Pelagomonadales</taxon>
        <taxon>Pelagomonadaceae</taxon>
        <taxon>Chrysophaeum</taxon>
    </lineage>
</organism>
<evidence type="ECO:0000313" key="5">
    <source>
        <dbReference type="EMBL" id="KAJ8609234.1"/>
    </source>
</evidence>
<reference evidence="5" key="1">
    <citation type="submission" date="2023-01" db="EMBL/GenBank/DDBJ databases">
        <title>Metagenome sequencing of chrysophaentin producing Chrysophaeum taylorii.</title>
        <authorList>
            <person name="Davison J."/>
            <person name="Bewley C."/>
        </authorList>
    </citation>
    <scope>NUCLEOTIDE SEQUENCE</scope>
    <source>
        <strain evidence="5">NIES-1699</strain>
    </source>
</reference>
<dbReference type="InterPro" id="IPR012675">
    <property type="entry name" value="Beta-grasp_dom_sf"/>
</dbReference>
<keyword evidence="1" id="KW-0408">Iron</keyword>
<evidence type="ECO:0000256" key="1">
    <source>
        <dbReference type="ARBA" id="ARBA00022714"/>
    </source>
</evidence>
<dbReference type="EMBL" id="JAQMWT010000145">
    <property type="protein sequence ID" value="KAJ8609234.1"/>
    <property type="molecule type" value="Genomic_DNA"/>
</dbReference>
<keyword evidence="3" id="KW-0732">Signal</keyword>
<proteinExistence type="predicted"/>
<comment type="caution">
    <text evidence="5">The sequence shown here is derived from an EMBL/GenBank/DDBJ whole genome shotgun (WGS) entry which is preliminary data.</text>
</comment>
<keyword evidence="1" id="KW-0479">Metal-binding</keyword>
<dbReference type="Gene3D" id="3.10.20.30">
    <property type="match status" value="1"/>
</dbReference>
<dbReference type="Pfam" id="PF13510">
    <property type="entry name" value="Fer2_4"/>
    <property type="match status" value="1"/>
</dbReference>
<dbReference type="PROSITE" id="PS51085">
    <property type="entry name" value="2FE2S_FER_2"/>
    <property type="match status" value="1"/>
</dbReference>
<feature type="signal peptide" evidence="3">
    <location>
        <begin position="1"/>
        <end position="19"/>
    </location>
</feature>
<keyword evidence="1" id="KW-0001">2Fe-2S</keyword>
<sequence length="97" mass="9874">MPRLFVTAISLLAVGPSCAQTPLSANGKRIEAAAGSSLMAACNKLGLRVPTNCKKGECGTCTVSVGGKLLRACTAKVPPAPKLKSVLEKGLPVKVAR</sequence>
<dbReference type="CDD" id="cd00207">
    <property type="entry name" value="fer2"/>
    <property type="match status" value="1"/>
</dbReference>
<feature type="domain" description="2Fe-2S ferredoxin-type" evidence="4">
    <location>
        <begin position="19"/>
        <end position="97"/>
    </location>
</feature>
<accession>A0AAD7UL54</accession>
<dbReference type="PROSITE" id="PS00197">
    <property type="entry name" value="2FE2S_FER_1"/>
    <property type="match status" value="1"/>
</dbReference>
<evidence type="ECO:0000256" key="2">
    <source>
        <dbReference type="ARBA" id="ARBA00023014"/>
    </source>
</evidence>
<dbReference type="InterPro" id="IPR036010">
    <property type="entry name" value="2Fe-2S_ferredoxin-like_sf"/>
</dbReference>
<dbReference type="InterPro" id="IPR006058">
    <property type="entry name" value="2Fe2S_fd_BS"/>
</dbReference>
<keyword evidence="2" id="KW-0411">Iron-sulfur</keyword>
<dbReference type="GO" id="GO:0051537">
    <property type="term" value="F:2 iron, 2 sulfur cluster binding"/>
    <property type="evidence" value="ECO:0007669"/>
    <property type="project" value="UniProtKB-KW"/>
</dbReference>
<keyword evidence="6" id="KW-1185">Reference proteome</keyword>
<dbReference type="AlphaFoldDB" id="A0AAD7UL54"/>
<evidence type="ECO:0000256" key="3">
    <source>
        <dbReference type="SAM" id="SignalP"/>
    </source>
</evidence>
<feature type="chain" id="PRO_5041946089" description="2Fe-2S ferredoxin-type domain-containing protein" evidence="3">
    <location>
        <begin position="20"/>
        <end position="97"/>
    </location>
</feature>
<protein>
    <recommendedName>
        <fullName evidence="4">2Fe-2S ferredoxin-type domain-containing protein</fullName>
    </recommendedName>
</protein>
<dbReference type="Proteomes" id="UP001230188">
    <property type="component" value="Unassembled WGS sequence"/>
</dbReference>
<gene>
    <name evidence="5" type="ORF">CTAYLR_008059</name>
</gene>
<name>A0AAD7UL54_9STRA</name>
<dbReference type="InterPro" id="IPR001041">
    <property type="entry name" value="2Fe-2S_ferredoxin-type"/>
</dbReference>